<sequence>MHEEANCRWGNLLILCLEKELHEDLPKMAICIRWERVASRGLRPKADAADTVCAMEENLMRRKMRLMGPAGVDADSLRSGWDR</sequence>
<proteinExistence type="predicted"/>
<dbReference type="EMBL" id="BMAW01116958">
    <property type="protein sequence ID" value="GFT72899.1"/>
    <property type="molecule type" value="Genomic_DNA"/>
</dbReference>
<keyword evidence="2" id="KW-1185">Reference proteome</keyword>
<dbReference type="AlphaFoldDB" id="A0A8X6PID9"/>
<dbReference type="Proteomes" id="UP000887013">
    <property type="component" value="Unassembled WGS sequence"/>
</dbReference>
<protein>
    <submittedName>
        <fullName evidence="1">Uncharacterized protein</fullName>
    </submittedName>
</protein>
<gene>
    <name evidence="1" type="ORF">NPIL_648281</name>
</gene>
<accession>A0A8X6PID9</accession>
<reference evidence="1" key="1">
    <citation type="submission" date="2020-08" db="EMBL/GenBank/DDBJ databases">
        <title>Multicomponent nature underlies the extraordinary mechanical properties of spider dragline silk.</title>
        <authorList>
            <person name="Kono N."/>
            <person name="Nakamura H."/>
            <person name="Mori M."/>
            <person name="Yoshida Y."/>
            <person name="Ohtoshi R."/>
            <person name="Malay A.D."/>
            <person name="Moran D.A.P."/>
            <person name="Tomita M."/>
            <person name="Numata K."/>
            <person name="Arakawa K."/>
        </authorList>
    </citation>
    <scope>NUCLEOTIDE SEQUENCE</scope>
</reference>
<name>A0A8X6PID9_NEPPI</name>
<organism evidence="1 2">
    <name type="scientific">Nephila pilipes</name>
    <name type="common">Giant wood spider</name>
    <name type="synonym">Nephila maculata</name>
    <dbReference type="NCBI Taxonomy" id="299642"/>
    <lineage>
        <taxon>Eukaryota</taxon>
        <taxon>Metazoa</taxon>
        <taxon>Ecdysozoa</taxon>
        <taxon>Arthropoda</taxon>
        <taxon>Chelicerata</taxon>
        <taxon>Arachnida</taxon>
        <taxon>Araneae</taxon>
        <taxon>Araneomorphae</taxon>
        <taxon>Entelegynae</taxon>
        <taxon>Araneoidea</taxon>
        <taxon>Nephilidae</taxon>
        <taxon>Nephila</taxon>
    </lineage>
</organism>
<evidence type="ECO:0000313" key="1">
    <source>
        <dbReference type="EMBL" id="GFT72899.1"/>
    </source>
</evidence>
<comment type="caution">
    <text evidence="1">The sequence shown here is derived from an EMBL/GenBank/DDBJ whole genome shotgun (WGS) entry which is preliminary data.</text>
</comment>
<evidence type="ECO:0000313" key="2">
    <source>
        <dbReference type="Proteomes" id="UP000887013"/>
    </source>
</evidence>